<reference evidence="2 4" key="1">
    <citation type="submission" date="2013-02" db="EMBL/GenBank/DDBJ databases">
        <title>The Genome Sequence of Acinetobacter sp. NIPH 809.</title>
        <authorList>
            <consortium name="The Broad Institute Genome Sequencing Platform"/>
            <consortium name="The Broad Institute Genome Sequencing Center for Infectious Disease"/>
            <person name="Cerqueira G."/>
            <person name="Feldgarden M."/>
            <person name="Courvalin P."/>
            <person name="Perichon B."/>
            <person name="Grillot-Courvalin C."/>
            <person name="Clermont D."/>
            <person name="Rocha E."/>
            <person name="Yoon E.-J."/>
            <person name="Nemec A."/>
            <person name="Walker B."/>
            <person name="Young S.K."/>
            <person name="Zeng Q."/>
            <person name="Gargeya S."/>
            <person name="Fitzgerald M."/>
            <person name="Haas B."/>
            <person name="Abouelleil A."/>
            <person name="Alvarado L."/>
            <person name="Arachchi H.M."/>
            <person name="Berlin A.M."/>
            <person name="Chapman S.B."/>
            <person name="Dewar J."/>
            <person name="Goldberg J."/>
            <person name="Griggs A."/>
            <person name="Gujja S."/>
            <person name="Hansen M."/>
            <person name="Howarth C."/>
            <person name="Imamovic A."/>
            <person name="Larimer J."/>
            <person name="McCowan C."/>
            <person name="Murphy C."/>
            <person name="Neiman D."/>
            <person name="Pearson M."/>
            <person name="Priest M."/>
            <person name="Roberts A."/>
            <person name="Saif S."/>
            <person name="Shea T."/>
            <person name="Sisk P."/>
            <person name="Sykes S."/>
            <person name="Wortman J."/>
            <person name="Nusbaum C."/>
            <person name="Birren B."/>
        </authorList>
    </citation>
    <scope>NUCLEOTIDE SEQUENCE [LARGE SCALE GENOMIC DNA]</scope>
    <source>
        <strain evidence="2 4">NIPH 809</strain>
    </source>
</reference>
<dbReference type="Gene3D" id="3.40.50.150">
    <property type="entry name" value="Vaccinia Virus protein VP39"/>
    <property type="match status" value="1"/>
</dbReference>
<accession>A0A2N0WJU1</accession>
<gene>
    <name evidence="3" type="ORF">CW311_01035</name>
    <name evidence="2" type="ORF">F993_03835</name>
</gene>
<keyword evidence="3" id="KW-0808">Transferase</keyword>
<dbReference type="RefSeq" id="WP_004657569.1">
    <property type="nucleotide sequence ID" value="NZ_CP158965.1"/>
</dbReference>
<feature type="domain" description="Methyltransferase type 11" evidence="1">
    <location>
        <begin position="40"/>
        <end position="132"/>
    </location>
</feature>
<dbReference type="CDD" id="cd02440">
    <property type="entry name" value="AdoMet_MTases"/>
    <property type="match status" value="1"/>
</dbReference>
<evidence type="ECO:0000259" key="1">
    <source>
        <dbReference type="Pfam" id="PF08241"/>
    </source>
</evidence>
<dbReference type="PANTHER" id="PTHR45036">
    <property type="entry name" value="METHYLTRANSFERASE LIKE 7B"/>
    <property type="match status" value="1"/>
</dbReference>
<comment type="caution">
    <text evidence="3">The sequence shown here is derived from an EMBL/GenBank/DDBJ whole genome shotgun (WGS) entry which is preliminary data.</text>
</comment>
<evidence type="ECO:0000313" key="3">
    <source>
        <dbReference type="EMBL" id="PKF36712.1"/>
    </source>
</evidence>
<dbReference type="InterPro" id="IPR029063">
    <property type="entry name" value="SAM-dependent_MTases_sf"/>
</dbReference>
<sequence length="211" mass="24146">MIYQFYQRHIFPHLLNQVMQTASLMDRRRELLLPLEGEVLEIGFGTGLNIPFYGNVDSVYALEPNPDIYQLAVERVQHAPFFIKHVQSSAEKLPFADASLDHIVSTWTLCSIADLEQALAEIHRVLKPTGTFHLVEHVKHPNSTKIQSLQTLLTPIQKRIADGCHLNRDVERQLLQAKFKFIEKQYFDAEGIPAVAQTMLLARVQKLETPH</sequence>
<protein>
    <submittedName>
        <fullName evidence="3">Class I SAM-dependent methyltransferase</fullName>
    </submittedName>
</protein>
<dbReference type="InterPro" id="IPR052356">
    <property type="entry name" value="Thiol_S-MT"/>
</dbReference>
<name>A0A2N0WJU1_9GAMM</name>
<dbReference type="PANTHER" id="PTHR45036:SF1">
    <property type="entry name" value="METHYLTRANSFERASE LIKE 7A"/>
    <property type="match status" value="1"/>
</dbReference>
<dbReference type="GO" id="GO:0032259">
    <property type="term" value="P:methylation"/>
    <property type="evidence" value="ECO:0007669"/>
    <property type="project" value="UniProtKB-KW"/>
</dbReference>
<keyword evidence="4" id="KW-1185">Reference proteome</keyword>
<dbReference type="EMBL" id="PISJ01000002">
    <property type="protein sequence ID" value="PKF36712.1"/>
    <property type="molecule type" value="Genomic_DNA"/>
</dbReference>
<dbReference type="Proteomes" id="UP000233553">
    <property type="component" value="Unassembled WGS sequence"/>
</dbReference>
<keyword evidence="3" id="KW-0489">Methyltransferase</keyword>
<evidence type="ECO:0000313" key="5">
    <source>
        <dbReference type="Proteomes" id="UP000233553"/>
    </source>
</evidence>
<evidence type="ECO:0000313" key="4">
    <source>
        <dbReference type="Proteomes" id="UP000013034"/>
    </source>
</evidence>
<dbReference type="AlphaFoldDB" id="A0A2N0WJU1"/>
<evidence type="ECO:0000313" key="2">
    <source>
        <dbReference type="EMBL" id="ENU21906.1"/>
    </source>
</evidence>
<dbReference type="Pfam" id="PF08241">
    <property type="entry name" value="Methyltransf_11"/>
    <property type="match status" value="1"/>
</dbReference>
<proteinExistence type="predicted"/>
<dbReference type="SUPFAM" id="SSF53335">
    <property type="entry name" value="S-adenosyl-L-methionine-dependent methyltransferases"/>
    <property type="match status" value="1"/>
</dbReference>
<dbReference type="InterPro" id="IPR013216">
    <property type="entry name" value="Methyltransf_11"/>
</dbReference>
<dbReference type="Proteomes" id="UP000013034">
    <property type="component" value="Unassembled WGS sequence"/>
</dbReference>
<dbReference type="GO" id="GO:0008757">
    <property type="term" value="F:S-adenosylmethionine-dependent methyltransferase activity"/>
    <property type="evidence" value="ECO:0007669"/>
    <property type="project" value="InterPro"/>
</dbReference>
<dbReference type="EMBL" id="APOI01000030">
    <property type="protein sequence ID" value="ENU21906.1"/>
    <property type="molecule type" value="Genomic_DNA"/>
</dbReference>
<reference evidence="3 5" key="2">
    <citation type="submission" date="2017-12" db="EMBL/GenBank/DDBJ databases">
        <title>Draft Genome sequences of multiple microbial strains isolated from spacecraft associated surfaces.</title>
        <authorList>
            <person name="Seuylemezian A."/>
            <person name="Vaishampayan P."/>
            <person name="Venkateswaran K."/>
        </authorList>
    </citation>
    <scope>NUCLEOTIDE SEQUENCE [LARGE SCALE GENOMIC DNA]</scope>
    <source>
        <strain evidence="3 5">2P01AA</strain>
    </source>
</reference>
<organism evidence="3 5">
    <name type="scientific">Acinetobacter proteolyticus</name>
    <dbReference type="NCBI Taxonomy" id="1776741"/>
    <lineage>
        <taxon>Bacteria</taxon>
        <taxon>Pseudomonadati</taxon>
        <taxon>Pseudomonadota</taxon>
        <taxon>Gammaproteobacteria</taxon>
        <taxon>Moraxellales</taxon>
        <taxon>Moraxellaceae</taxon>
        <taxon>Acinetobacter</taxon>
    </lineage>
</organism>